<feature type="domain" description="NADH:quinone oxidoreductase/Mrp antiporter transmembrane" evidence="9">
    <location>
        <begin position="139"/>
        <end position="421"/>
    </location>
</feature>
<feature type="transmembrane region" description="Helical" evidence="8">
    <location>
        <begin position="85"/>
        <end position="109"/>
    </location>
</feature>
<keyword evidence="5" id="KW-0560">Oxidoreductase</keyword>
<dbReference type="GO" id="GO:0016491">
    <property type="term" value="F:oxidoreductase activity"/>
    <property type="evidence" value="ECO:0007669"/>
    <property type="project" value="UniProtKB-KW"/>
</dbReference>
<dbReference type="InterPro" id="IPR001750">
    <property type="entry name" value="ND/Mrp_TM"/>
</dbReference>
<keyword evidence="3 7" id="KW-0812">Transmembrane</keyword>
<keyword evidence="6 8" id="KW-0472">Membrane</keyword>
<evidence type="ECO:0000256" key="4">
    <source>
        <dbReference type="ARBA" id="ARBA00022989"/>
    </source>
</evidence>
<evidence type="ECO:0000256" key="5">
    <source>
        <dbReference type="ARBA" id="ARBA00023002"/>
    </source>
</evidence>
<dbReference type="Proteomes" id="UP000831485">
    <property type="component" value="Chromosome"/>
</dbReference>
<reference evidence="10" key="2">
    <citation type="journal article" date="2021" name="Int. J. Syst. Evol. Microbiol.">
        <title>Geomonas silvestris sp. nov., Geomonas paludis sp. nov. and Geomonas limicola sp. nov., isolated from terrestrial environments, and emended description of the genus Geomonas.</title>
        <authorList>
            <person name="Itoh H."/>
            <person name="Xu Z."/>
            <person name="Masuda Y."/>
            <person name="Ushijima N."/>
            <person name="Hayakawa C."/>
            <person name="Shiratori Y."/>
            <person name="Senoo K."/>
        </authorList>
    </citation>
    <scope>NUCLEOTIDE SEQUENCE</scope>
    <source>
        <strain evidence="10">Red736</strain>
    </source>
</reference>
<name>A0A6V8MWV5_9BACT</name>
<evidence type="ECO:0000313" key="13">
    <source>
        <dbReference type="Proteomes" id="UP000831485"/>
    </source>
</evidence>
<keyword evidence="4 8" id="KW-1133">Transmembrane helix</keyword>
<dbReference type="GO" id="GO:0042773">
    <property type="term" value="P:ATP synthesis coupled electron transport"/>
    <property type="evidence" value="ECO:0007669"/>
    <property type="project" value="InterPro"/>
</dbReference>
<feature type="transmembrane region" description="Helical" evidence="8">
    <location>
        <begin position="144"/>
        <end position="161"/>
    </location>
</feature>
<dbReference type="PANTHER" id="PTHR42682">
    <property type="entry name" value="HYDROGENASE-4 COMPONENT F"/>
    <property type="match status" value="1"/>
</dbReference>
<dbReference type="EMBL" id="CP096574">
    <property type="protein sequence ID" value="UPU34974.1"/>
    <property type="molecule type" value="Genomic_DNA"/>
</dbReference>
<dbReference type="GO" id="GO:0005886">
    <property type="term" value="C:plasma membrane"/>
    <property type="evidence" value="ECO:0007669"/>
    <property type="project" value="UniProtKB-SubCell"/>
</dbReference>
<dbReference type="Proteomes" id="UP000568888">
    <property type="component" value="Unassembled WGS sequence"/>
</dbReference>
<feature type="transmembrane region" description="Helical" evidence="8">
    <location>
        <begin position="12"/>
        <end position="30"/>
    </location>
</feature>
<feature type="transmembrane region" description="Helical" evidence="8">
    <location>
        <begin position="483"/>
        <end position="504"/>
    </location>
</feature>
<feature type="transmembrane region" description="Helical" evidence="8">
    <location>
        <begin position="337"/>
        <end position="368"/>
    </location>
</feature>
<feature type="transmembrane region" description="Helical" evidence="8">
    <location>
        <begin position="524"/>
        <end position="548"/>
    </location>
</feature>
<evidence type="ECO:0000259" key="9">
    <source>
        <dbReference type="Pfam" id="PF00361"/>
    </source>
</evidence>
<dbReference type="EMBL" id="BLXY01000004">
    <property type="protein sequence ID" value="GFO64571.1"/>
    <property type="molecule type" value="Genomic_DNA"/>
</dbReference>
<dbReference type="InterPro" id="IPR003918">
    <property type="entry name" value="NADH_UbQ_OxRdtase"/>
</dbReference>
<dbReference type="PRINTS" id="PR01437">
    <property type="entry name" value="NUOXDRDTASE4"/>
</dbReference>
<evidence type="ECO:0000256" key="1">
    <source>
        <dbReference type="ARBA" id="ARBA00004651"/>
    </source>
</evidence>
<dbReference type="PANTHER" id="PTHR42682:SF3">
    <property type="entry name" value="FORMATE HYDROGENLYASE SUBUNIT 3-RELATED"/>
    <property type="match status" value="1"/>
</dbReference>
<evidence type="ECO:0000256" key="6">
    <source>
        <dbReference type="ARBA" id="ARBA00023136"/>
    </source>
</evidence>
<feature type="transmembrane region" description="Helical" evidence="8">
    <location>
        <begin position="389"/>
        <end position="407"/>
    </location>
</feature>
<dbReference type="AlphaFoldDB" id="A0A6V8MWV5"/>
<keyword evidence="13" id="KW-1185">Reference proteome</keyword>
<evidence type="ECO:0000256" key="3">
    <source>
        <dbReference type="ARBA" id="ARBA00022692"/>
    </source>
</evidence>
<evidence type="ECO:0000313" key="10">
    <source>
        <dbReference type="EMBL" id="GFO64571.1"/>
    </source>
</evidence>
<feature type="transmembrane region" description="Helical" evidence="8">
    <location>
        <begin position="250"/>
        <end position="267"/>
    </location>
</feature>
<evidence type="ECO:0000256" key="2">
    <source>
        <dbReference type="ARBA" id="ARBA00022475"/>
    </source>
</evidence>
<evidence type="ECO:0000256" key="8">
    <source>
        <dbReference type="SAM" id="Phobius"/>
    </source>
</evidence>
<keyword evidence="2" id="KW-1003">Cell membrane</keyword>
<sequence length="668" mass="69659">MTFSGEPATSLGLLLLAVCCQAASGLPLLLSRGSSLAQRAGVALMVTASVAGCAGALGAVFFPVTGTWLLPAGLPFGGLEMGVDALSALFLLPIFIVTGCCAVYGAGYWPVARHPEHGGKLAFFLGLLSAALTVVLVARSTMLFLMGWEVMALAAYFALTTEDEKHEVREAGVLYLITAHLGALALFATFSLLNAATGAYLFPAPGSLSAAGPMATAIFLTALFGFGMKAGVMPLHIWLPSAHANAPSHVSAILSGVVLKTGIYGMMRVFCAFADPPLWWGALVLVLGCISAVLGVAYAIGQHDLKRLLAYHSIENIGIILMGIGMALIGANQGWEALVALGVAGALLHVVNHALFKALLFLSAGSVIHATGTREIDLLGGVARRLPRTALFFLVGAVAICGLPPLNGFVSELMIYLGAFNSIEAAVGLGPSLPALAAPVLALVGGLAVACFVKVYGVVFLGAPRAAEHEAGHEAGAGMLVPMGVLAACCALIGLAPGGLVPVLNGALRGYGATPELQQGIASLVPFGWISIIGAGLILLLALLWVFFARGATRLPVPVAPTWGCGYLRPTPRMQYTASSFGAILVGWFALLLRPERHREEVRGLFPGRASHESHLPETVLEKGYLPFLEYLFEKAQPVRRLQHGKLNIYIFYTFVTLVLLLAITSGQ</sequence>
<reference evidence="12" key="1">
    <citation type="submission" date="2020-06" db="EMBL/GenBank/DDBJ databases">
        <title>Draft genomic sequecing of Geomonas sp. Red736.</title>
        <authorList>
            <person name="Itoh H."/>
            <person name="Xu Z.X."/>
            <person name="Ushijima N."/>
            <person name="Masuda Y."/>
            <person name="Shiratori Y."/>
            <person name="Senoo K."/>
        </authorList>
    </citation>
    <scope>NUCLEOTIDE SEQUENCE [LARGE SCALE GENOMIC DNA]</scope>
    <source>
        <strain evidence="12">Red736</strain>
    </source>
</reference>
<feature type="transmembrane region" description="Helical" evidence="8">
    <location>
        <begin position="647"/>
        <end position="665"/>
    </location>
</feature>
<feature type="transmembrane region" description="Helical" evidence="8">
    <location>
        <begin position="279"/>
        <end position="301"/>
    </location>
</feature>
<comment type="subcellular location">
    <subcellularLocation>
        <location evidence="1">Cell membrane</location>
        <topology evidence="1">Multi-pass membrane protein</topology>
    </subcellularLocation>
    <subcellularLocation>
        <location evidence="7">Membrane</location>
        <topology evidence="7">Multi-pass membrane protein</topology>
    </subcellularLocation>
</comment>
<dbReference type="GO" id="GO:0008137">
    <property type="term" value="F:NADH dehydrogenase (ubiquinone) activity"/>
    <property type="evidence" value="ECO:0007669"/>
    <property type="project" value="InterPro"/>
</dbReference>
<feature type="transmembrane region" description="Helical" evidence="8">
    <location>
        <begin position="440"/>
        <end position="463"/>
    </location>
</feature>
<dbReference type="RefSeq" id="WP_183347781.1">
    <property type="nucleotide sequence ID" value="NZ_BLXY01000004.1"/>
</dbReference>
<dbReference type="Pfam" id="PF00361">
    <property type="entry name" value="Proton_antipo_M"/>
    <property type="match status" value="1"/>
</dbReference>
<reference evidence="11" key="3">
    <citation type="submission" date="2022-04" db="EMBL/GenBank/DDBJ databases">
        <authorList>
            <person name="Liu G."/>
        </authorList>
    </citation>
    <scope>NUCLEOTIDE SEQUENCE</scope>
    <source>
        <strain evidence="11">RG22</strain>
    </source>
</reference>
<evidence type="ECO:0000313" key="12">
    <source>
        <dbReference type="Proteomes" id="UP000568888"/>
    </source>
</evidence>
<feature type="transmembrane region" description="Helical" evidence="8">
    <location>
        <begin position="42"/>
        <end position="65"/>
    </location>
</feature>
<organism evidence="10 12">
    <name type="scientific">Geomonas paludis</name>
    <dbReference type="NCBI Taxonomy" id="2740185"/>
    <lineage>
        <taxon>Bacteria</taxon>
        <taxon>Pseudomonadati</taxon>
        <taxon>Thermodesulfobacteriota</taxon>
        <taxon>Desulfuromonadia</taxon>
        <taxon>Geobacterales</taxon>
        <taxon>Geobacteraceae</taxon>
        <taxon>Geomonas</taxon>
    </lineage>
</organism>
<evidence type="ECO:0000256" key="7">
    <source>
        <dbReference type="RuleBase" id="RU000320"/>
    </source>
</evidence>
<dbReference type="InterPro" id="IPR052175">
    <property type="entry name" value="ComplexI-like_HydComp"/>
</dbReference>
<proteinExistence type="predicted"/>
<feature type="transmembrane region" description="Helical" evidence="8">
    <location>
        <begin position="214"/>
        <end position="238"/>
    </location>
</feature>
<feature type="transmembrane region" description="Helical" evidence="8">
    <location>
        <begin position="173"/>
        <end position="202"/>
    </location>
</feature>
<gene>
    <name evidence="10" type="primary">ehrA-2</name>
    <name evidence="10" type="ORF">GMPD_24900</name>
    <name evidence="11" type="ORF">M1B72_16170</name>
</gene>
<accession>A0A6V8MWV5</accession>
<evidence type="ECO:0000313" key="11">
    <source>
        <dbReference type="EMBL" id="UPU34974.1"/>
    </source>
</evidence>
<protein>
    <submittedName>
        <fullName evidence="10">Hydrogenase</fullName>
    </submittedName>
</protein>
<feature type="transmembrane region" description="Helical" evidence="8">
    <location>
        <begin position="308"/>
        <end position="331"/>
    </location>
</feature>
<feature type="transmembrane region" description="Helical" evidence="8">
    <location>
        <begin position="121"/>
        <end position="138"/>
    </location>
</feature>